<dbReference type="GO" id="GO:0042626">
    <property type="term" value="F:ATPase-coupled transmembrane transporter activity"/>
    <property type="evidence" value="ECO:0007669"/>
    <property type="project" value="TreeGrafter"/>
</dbReference>
<dbReference type="PANTHER" id="PTHR43553">
    <property type="entry name" value="HEAVY METAL TRANSPORTER"/>
    <property type="match status" value="1"/>
</dbReference>
<keyword evidence="3" id="KW-0813">Transport</keyword>
<evidence type="ECO:0000256" key="3">
    <source>
        <dbReference type="ARBA" id="ARBA00022448"/>
    </source>
</evidence>
<evidence type="ECO:0000313" key="12">
    <source>
        <dbReference type="EMBL" id="KFJ06080.1"/>
    </source>
</evidence>
<evidence type="ECO:0000256" key="6">
    <source>
        <dbReference type="ARBA" id="ARBA00022840"/>
    </source>
</evidence>
<name>A0A087EE79_9BIFI</name>
<dbReference type="CDD" id="cd03225">
    <property type="entry name" value="ABC_cobalt_CbiO_domain1"/>
    <property type="match status" value="2"/>
</dbReference>
<keyword evidence="8 10" id="KW-0472">Membrane</keyword>
<dbReference type="InterPro" id="IPR003339">
    <property type="entry name" value="ABC/ECF_trnsptr_transmembrane"/>
</dbReference>
<reference evidence="12 13" key="1">
    <citation type="submission" date="2014-03" db="EMBL/GenBank/DDBJ databases">
        <title>Genomics of Bifidobacteria.</title>
        <authorList>
            <person name="Ventura M."/>
            <person name="Milani C."/>
            <person name="Lugli G.A."/>
        </authorList>
    </citation>
    <scope>NUCLEOTIDE SEQUENCE [LARGE SCALE GENOMIC DNA]</scope>
    <source>
        <strain evidence="12 13">JCM 13495</strain>
    </source>
</reference>
<evidence type="ECO:0000313" key="13">
    <source>
        <dbReference type="Proteomes" id="UP000029080"/>
    </source>
</evidence>
<evidence type="ECO:0000256" key="1">
    <source>
        <dbReference type="ARBA" id="ARBA00004141"/>
    </source>
</evidence>
<evidence type="ECO:0000256" key="10">
    <source>
        <dbReference type="SAM" id="Phobius"/>
    </source>
</evidence>
<dbReference type="SUPFAM" id="SSF52540">
    <property type="entry name" value="P-loop containing nucleoside triphosphate hydrolases"/>
    <property type="match status" value="2"/>
</dbReference>
<dbReference type="Gene3D" id="3.40.50.300">
    <property type="entry name" value="P-loop containing nucleotide triphosphate hydrolases"/>
    <property type="match status" value="2"/>
</dbReference>
<dbReference type="InterPro" id="IPR027417">
    <property type="entry name" value="P-loop_NTPase"/>
</dbReference>
<feature type="region of interest" description="Disordered" evidence="9">
    <location>
        <begin position="346"/>
        <end position="391"/>
    </location>
</feature>
<feature type="transmembrane region" description="Helical" evidence="10">
    <location>
        <begin position="787"/>
        <end position="810"/>
    </location>
</feature>
<dbReference type="eggNOG" id="COG1122">
    <property type="taxonomic scope" value="Bacteria"/>
</dbReference>
<feature type="transmembrane region" description="Helical" evidence="10">
    <location>
        <begin position="916"/>
        <end position="940"/>
    </location>
</feature>
<dbReference type="GO" id="GO:0016887">
    <property type="term" value="F:ATP hydrolysis activity"/>
    <property type="evidence" value="ECO:0007669"/>
    <property type="project" value="InterPro"/>
</dbReference>
<evidence type="ECO:0000256" key="5">
    <source>
        <dbReference type="ARBA" id="ARBA00022741"/>
    </source>
</evidence>
<dbReference type="InterPro" id="IPR003439">
    <property type="entry name" value="ABC_transporter-like_ATP-bd"/>
</dbReference>
<comment type="caution">
    <text evidence="12">The sequence shown here is derived from an EMBL/GenBank/DDBJ whole genome shotgun (WGS) entry which is preliminary data.</text>
</comment>
<dbReference type="EC" id="3.6.3.27" evidence="12"/>
<evidence type="ECO:0000256" key="7">
    <source>
        <dbReference type="ARBA" id="ARBA00022989"/>
    </source>
</evidence>
<feature type="compositionally biased region" description="Polar residues" evidence="9">
    <location>
        <begin position="353"/>
        <end position="365"/>
    </location>
</feature>
<comment type="similarity">
    <text evidence="2">Belongs to the ABC transporter superfamily.</text>
</comment>
<dbReference type="GO" id="GO:0005524">
    <property type="term" value="F:ATP binding"/>
    <property type="evidence" value="ECO:0007669"/>
    <property type="project" value="UniProtKB-KW"/>
</dbReference>
<evidence type="ECO:0000256" key="8">
    <source>
        <dbReference type="ARBA" id="ARBA00023136"/>
    </source>
</evidence>
<dbReference type="PROSITE" id="PS00211">
    <property type="entry name" value="ABC_TRANSPORTER_1"/>
    <property type="match status" value="1"/>
</dbReference>
<dbReference type="Pfam" id="PF00005">
    <property type="entry name" value="ABC_tran"/>
    <property type="match status" value="3"/>
</dbReference>
<dbReference type="AlphaFoldDB" id="A0A087EE79"/>
<sequence length="943" mass="101435">MSAEQAKPQQESTQHDNTQPLGAASLRFDNWGYRHASRRNFAVRGLSLDIPAGQKVLILGASGIGKSTMLEGAAGLLGARRGCVPKYQRRSTNHRKRAVHMQRTPHLRNCIRIRHSQKGPSTDKQVNVQAVVDEDGGVSEGSVLVDGVPVQQARGRVGLVLQDPDAQVIFQRLGDNVAFGPENLNVERHAIWDRVCTSLQAVGLEGLQLHRSTTHLSGGQTQRLALAGALAMQPGVLLLDEPTANLDPDGVEQIVDAVKDVVDRTGATMVLVEHHAQPWVEMLDRVIVLGVETNTGDAGETGHGAQRRTVIVADGSPDDVFMRTDIDFASLGIWLPRIYIDKRHESAGKSMSDRQQTSSNDQAAQVSDAAACEGDVAHDDSPKNGDTDTRRGEILVTTQNLAIGRNGQAIASDINIALAAGEVTALVGANGAGKSTLSLTLAGLLPPVSGSVQASQALADGLGVAPISWKSRALASRISYVFQNPEHQFATGSVLDEVMLGPIRTGMSQEDAKRRAESLLTRFRLDRYAKANPYTLSGGEKRRLTVAAALAAAPRLLILDEPTFGQDRNTWMQMVELIRSLRNDGVGIVVVTHDRELVRELQARVIELLPEHQSGVWDQRLDASEQAQGESPMLPAKADLPVERTIDEDADDSEDVEQALPSTADDASVPGMESILVSEVNRRDEEPRQSSRSPVLASMNPAYRLIGAFAASLPLLLSLDWMSASVALGLEFLLLMAMGLMPWRVIASTWPVFIGAPGSALAVLLYGKSGGEIWWQWGWILISERSVTLALATALRILAIGIPAIITIAGVDATDLADSFSQVLHLPDRFVYGGLAGMRLFSVLQDDWAALTASRRSRGLGEDGKIRSFFPQAFALLVLSIRRSTTLAVAMEARGFGGSGPRSHARISEVRLRDRIFVVGCLCVPVIALCVAGATGHFAFFGG</sequence>
<dbReference type="EMBL" id="JGZU01000009">
    <property type="protein sequence ID" value="KFJ06080.1"/>
    <property type="molecule type" value="Genomic_DNA"/>
</dbReference>
<protein>
    <submittedName>
        <fullName evidence="12">ATP binding protein of ABC transporter</fullName>
        <ecNumber evidence="12">3.6.3.27</ecNumber>
    </submittedName>
</protein>
<keyword evidence="5" id="KW-0547">Nucleotide-binding</keyword>
<dbReference type="PANTHER" id="PTHR43553:SF19">
    <property type="entry name" value="HMP_THIAMINE IMPORT ATP-BINDING PROTEIN YKOD-RELATED"/>
    <property type="match status" value="1"/>
</dbReference>
<feature type="compositionally biased region" description="Polar residues" evidence="9">
    <location>
        <begin position="7"/>
        <end position="20"/>
    </location>
</feature>
<dbReference type="GO" id="GO:0043190">
    <property type="term" value="C:ATP-binding cassette (ABC) transporter complex"/>
    <property type="evidence" value="ECO:0007669"/>
    <property type="project" value="TreeGrafter"/>
</dbReference>
<gene>
    <name evidence="12" type="ORF">BITS_0939</name>
</gene>
<dbReference type="eggNOG" id="COG0619">
    <property type="taxonomic scope" value="Bacteria"/>
</dbReference>
<evidence type="ECO:0000259" key="11">
    <source>
        <dbReference type="PROSITE" id="PS50893"/>
    </source>
</evidence>
<keyword evidence="4 10" id="KW-0812">Transmembrane</keyword>
<dbReference type="CDD" id="cd16914">
    <property type="entry name" value="EcfT"/>
    <property type="match status" value="1"/>
</dbReference>
<accession>A0A087EE79</accession>
<dbReference type="Pfam" id="PF02361">
    <property type="entry name" value="CbiQ"/>
    <property type="match status" value="1"/>
</dbReference>
<dbReference type="SMART" id="SM00382">
    <property type="entry name" value="AAA"/>
    <property type="match status" value="2"/>
</dbReference>
<keyword evidence="6" id="KW-0067">ATP-binding</keyword>
<comment type="subcellular location">
    <subcellularLocation>
        <location evidence="1">Membrane</location>
        <topology evidence="1">Multi-pass membrane protein</topology>
    </subcellularLocation>
</comment>
<evidence type="ECO:0000256" key="4">
    <source>
        <dbReference type="ARBA" id="ARBA00022692"/>
    </source>
</evidence>
<organism evidence="12 13">
    <name type="scientific">Bifidobacterium tsurumiense</name>
    <dbReference type="NCBI Taxonomy" id="356829"/>
    <lineage>
        <taxon>Bacteria</taxon>
        <taxon>Bacillati</taxon>
        <taxon>Actinomycetota</taxon>
        <taxon>Actinomycetes</taxon>
        <taxon>Bifidobacteriales</taxon>
        <taxon>Bifidobacteriaceae</taxon>
        <taxon>Bifidobacterium</taxon>
    </lineage>
</organism>
<dbReference type="InterPro" id="IPR017871">
    <property type="entry name" value="ABC_transporter-like_CS"/>
</dbReference>
<feature type="compositionally biased region" description="Basic and acidic residues" evidence="9">
    <location>
        <begin position="375"/>
        <end position="391"/>
    </location>
</feature>
<evidence type="ECO:0000256" key="9">
    <source>
        <dbReference type="SAM" id="MobiDB-lite"/>
    </source>
</evidence>
<dbReference type="InterPro" id="IPR050095">
    <property type="entry name" value="ECF_ABC_transporter_ATP-bd"/>
</dbReference>
<dbReference type="PROSITE" id="PS50893">
    <property type="entry name" value="ABC_TRANSPORTER_2"/>
    <property type="match status" value="2"/>
</dbReference>
<keyword evidence="13" id="KW-1185">Reference proteome</keyword>
<evidence type="ECO:0000256" key="2">
    <source>
        <dbReference type="ARBA" id="ARBA00005417"/>
    </source>
</evidence>
<dbReference type="InterPro" id="IPR015856">
    <property type="entry name" value="ABC_transpr_CbiO/EcfA_su"/>
</dbReference>
<dbReference type="Proteomes" id="UP000029080">
    <property type="component" value="Unassembled WGS sequence"/>
</dbReference>
<proteinExistence type="inferred from homology"/>
<keyword evidence="12" id="KW-0378">Hydrolase</keyword>
<feature type="region of interest" description="Disordered" evidence="9">
    <location>
        <begin position="1"/>
        <end position="21"/>
    </location>
</feature>
<feature type="transmembrane region" description="Helical" evidence="10">
    <location>
        <begin position="726"/>
        <end position="743"/>
    </location>
</feature>
<feature type="domain" description="ABC transporter" evidence="11">
    <location>
        <begin position="26"/>
        <end position="314"/>
    </location>
</feature>
<dbReference type="STRING" id="356829.BITS_0939"/>
<feature type="transmembrane region" description="Helical" evidence="10">
    <location>
        <begin position="749"/>
        <end position="767"/>
    </location>
</feature>
<dbReference type="InterPro" id="IPR003593">
    <property type="entry name" value="AAA+_ATPase"/>
</dbReference>
<feature type="domain" description="ABC transporter" evidence="11">
    <location>
        <begin position="396"/>
        <end position="635"/>
    </location>
</feature>
<keyword evidence="7 10" id="KW-1133">Transmembrane helix</keyword>